<dbReference type="Proteomes" id="UP001597023">
    <property type="component" value="Unassembled WGS sequence"/>
</dbReference>
<dbReference type="CDD" id="cd00093">
    <property type="entry name" value="HTH_XRE"/>
    <property type="match status" value="1"/>
</dbReference>
<dbReference type="RefSeq" id="WP_381605955.1">
    <property type="nucleotide sequence ID" value="NZ_JBHTEB010000001.1"/>
</dbReference>
<keyword evidence="3" id="KW-1185">Reference proteome</keyword>
<dbReference type="InterPro" id="IPR010982">
    <property type="entry name" value="Lambda_DNA-bd_dom_sf"/>
</dbReference>
<dbReference type="SMART" id="SM00530">
    <property type="entry name" value="HTH_XRE"/>
    <property type="match status" value="1"/>
</dbReference>
<dbReference type="Gene3D" id="1.10.260.40">
    <property type="entry name" value="lambda repressor-like DNA-binding domains"/>
    <property type="match status" value="1"/>
</dbReference>
<evidence type="ECO:0000259" key="1">
    <source>
        <dbReference type="PROSITE" id="PS50943"/>
    </source>
</evidence>
<reference evidence="3" key="1">
    <citation type="journal article" date="2019" name="Int. J. Syst. Evol. Microbiol.">
        <title>The Global Catalogue of Microorganisms (GCM) 10K type strain sequencing project: providing services to taxonomists for standard genome sequencing and annotation.</title>
        <authorList>
            <consortium name="The Broad Institute Genomics Platform"/>
            <consortium name="The Broad Institute Genome Sequencing Center for Infectious Disease"/>
            <person name="Wu L."/>
            <person name="Ma J."/>
        </authorList>
    </citation>
    <scope>NUCLEOTIDE SEQUENCE [LARGE SCALE GENOMIC DNA]</scope>
    <source>
        <strain evidence="3">CGMCC 4.7400</strain>
    </source>
</reference>
<gene>
    <name evidence="2" type="ORF">ACFQZ6_07720</name>
</gene>
<feature type="domain" description="HTH cro/C1-type" evidence="1">
    <location>
        <begin position="18"/>
        <end position="53"/>
    </location>
</feature>
<comment type="caution">
    <text evidence="2">The sequence shown here is derived from an EMBL/GenBank/DDBJ whole genome shotgun (WGS) entry which is preliminary data.</text>
</comment>
<dbReference type="Pfam" id="PF13560">
    <property type="entry name" value="HTH_31"/>
    <property type="match status" value="1"/>
</dbReference>
<organism evidence="2 3">
    <name type="scientific">Streptomyces flavalbus</name>
    <dbReference type="NCBI Taxonomy" id="2665155"/>
    <lineage>
        <taxon>Bacteria</taxon>
        <taxon>Bacillati</taxon>
        <taxon>Actinomycetota</taxon>
        <taxon>Actinomycetes</taxon>
        <taxon>Kitasatosporales</taxon>
        <taxon>Streptomycetaceae</taxon>
        <taxon>Streptomyces</taxon>
    </lineage>
</organism>
<name>A0ABW2W7K9_9ACTN</name>
<protein>
    <submittedName>
        <fullName evidence="2">Helix-turn-helix domain-containing protein</fullName>
    </submittedName>
</protein>
<dbReference type="PROSITE" id="PS50943">
    <property type="entry name" value="HTH_CROC1"/>
    <property type="match status" value="1"/>
</dbReference>
<proteinExistence type="predicted"/>
<accession>A0ABW2W7K9</accession>
<dbReference type="InterPro" id="IPR043917">
    <property type="entry name" value="DUF5753"/>
</dbReference>
<dbReference type="Pfam" id="PF19054">
    <property type="entry name" value="DUF5753"/>
    <property type="match status" value="1"/>
</dbReference>
<dbReference type="EMBL" id="JBHTEB010000001">
    <property type="protein sequence ID" value="MFD0314118.1"/>
    <property type="molecule type" value="Genomic_DNA"/>
</dbReference>
<dbReference type="InterPro" id="IPR001387">
    <property type="entry name" value="Cro/C1-type_HTH"/>
</dbReference>
<sequence>MTTEPELSDSLRTFGAVLKALRETSGLTQEEFATRVRYSAAYVAKIEQGKRFPPDKLPERAGEALGQVATKVLEAALRSLRRKAGLASWFRQWAGIEEEAVSLYAYECRAIPGLLQTEAYARAVFERNLPPLTDEQIQRQVEARLERQALIVRRPNTAFSFVVEQSILERRVGGNTVTRGVIDHMLTASQRHNVEIQLMPLRQEDHCGVEGQMYLAETPSHEWIGYTEGQRSSNLITAPNDLSVLLQRYGKLRSQALDCRATVSLLERMRGAL</sequence>
<evidence type="ECO:0000313" key="2">
    <source>
        <dbReference type="EMBL" id="MFD0314118.1"/>
    </source>
</evidence>
<evidence type="ECO:0000313" key="3">
    <source>
        <dbReference type="Proteomes" id="UP001597023"/>
    </source>
</evidence>
<dbReference type="SUPFAM" id="SSF47413">
    <property type="entry name" value="lambda repressor-like DNA-binding domains"/>
    <property type="match status" value="1"/>
</dbReference>